<sequence length="196" mass="23048">MFIQTHILIAKYINKVIQKIFNITISSNSFRYGSIKPDIDPRMLSIPHYKNDSFDIIMKMIVSLQKYNLPLHDKELKIFSAKLGVINHYLTDFFCFPHNDAKARHLVPHLIYENKLAQEFYKINLDKICTKTISSITKSSNIKMKEYIEMRHIEYMNSKPSINKDIFYSVEICTTVSYMIVYNCLNNISTEEFIAL</sequence>
<name>A0ABV4BSH9_9CLOT</name>
<dbReference type="RefSeq" id="WP_369705632.1">
    <property type="nucleotide sequence ID" value="NZ_JBGEWD010000024.1"/>
</dbReference>
<evidence type="ECO:0000313" key="3">
    <source>
        <dbReference type="Proteomes" id="UP001564657"/>
    </source>
</evidence>
<dbReference type="InterPro" id="IPR029002">
    <property type="entry name" value="PLPC/GPLD1"/>
</dbReference>
<organism evidence="2 3">
    <name type="scientific">Clostridium moutaii</name>
    <dbReference type="NCBI Taxonomy" id="3240932"/>
    <lineage>
        <taxon>Bacteria</taxon>
        <taxon>Bacillati</taxon>
        <taxon>Bacillota</taxon>
        <taxon>Clostridia</taxon>
        <taxon>Eubacteriales</taxon>
        <taxon>Clostridiaceae</taxon>
        <taxon>Clostridium</taxon>
    </lineage>
</organism>
<protein>
    <submittedName>
        <fullName evidence="2">Zinc dependent phospholipase C family protein</fullName>
    </submittedName>
</protein>
<dbReference type="Proteomes" id="UP001564657">
    <property type="component" value="Unassembled WGS sequence"/>
</dbReference>
<evidence type="ECO:0000313" key="2">
    <source>
        <dbReference type="EMBL" id="MEY8001739.1"/>
    </source>
</evidence>
<dbReference type="EMBL" id="JBGEWD010000024">
    <property type="protein sequence ID" value="MEY8001739.1"/>
    <property type="molecule type" value="Genomic_DNA"/>
</dbReference>
<keyword evidence="3" id="KW-1185">Reference proteome</keyword>
<reference evidence="2 3" key="1">
    <citation type="submission" date="2024-08" db="EMBL/GenBank/DDBJ databases">
        <title>Clostridium lapicellarii sp. nov., and Clostridium renhuaiense sp. nov., two species isolated from the mud in a fermentation cellar used for producing sauce-flavour Chinese liquors.</title>
        <authorList>
            <person name="Yang F."/>
            <person name="Wang H."/>
            <person name="Chen L.Q."/>
            <person name="Zhou N."/>
            <person name="Lu J.J."/>
            <person name="Pu X.X."/>
            <person name="Wan B."/>
            <person name="Wang L."/>
            <person name="Liu S.J."/>
        </authorList>
    </citation>
    <scope>NUCLEOTIDE SEQUENCE [LARGE SCALE GENOMIC DNA]</scope>
    <source>
        <strain evidence="2 3">MT-5</strain>
    </source>
</reference>
<comment type="caution">
    <text evidence="2">The sequence shown here is derived from an EMBL/GenBank/DDBJ whole genome shotgun (WGS) entry which is preliminary data.</text>
</comment>
<accession>A0ABV4BSH9</accession>
<evidence type="ECO:0000259" key="1">
    <source>
        <dbReference type="Pfam" id="PF00882"/>
    </source>
</evidence>
<feature type="domain" description="Phospholipase C/D" evidence="1">
    <location>
        <begin position="5"/>
        <end position="160"/>
    </location>
</feature>
<gene>
    <name evidence="2" type="ORF">AB8U03_16350</name>
</gene>
<dbReference type="Pfam" id="PF00882">
    <property type="entry name" value="Zn_dep_PLPC"/>
    <property type="match status" value="1"/>
</dbReference>
<proteinExistence type="predicted"/>